<dbReference type="Proteomes" id="UP000665561">
    <property type="component" value="Unassembled WGS sequence"/>
</dbReference>
<dbReference type="Pfam" id="PF00161">
    <property type="entry name" value="RIP"/>
    <property type="match status" value="1"/>
</dbReference>
<evidence type="ECO:0000313" key="1">
    <source>
        <dbReference type="EMBL" id="NBD22996.1"/>
    </source>
</evidence>
<dbReference type="InterPro" id="IPR036041">
    <property type="entry name" value="Ribosome-inact_prot_sf"/>
</dbReference>
<dbReference type="InterPro" id="IPR001574">
    <property type="entry name" value="Ribosome_inactivat_prot"/>
</dbReference>
<dbReference type="Gene3D" id="3.40.420.10">
    <property type="entry name" value="Ricin (A subunit), domain 1"/>
    <property type="match status" value="1"/>
</dbReference>
<dbReference type="SUPFAM" id="SSF56371">
    <property type="entry name" value="Ribosome inactivating proteins (RIP)"/>
    <property type="match status" value="1"/>
</dbReference>
<name>A0ABW9XK59_9BACL</name>
<reference evidence="1 2" key="1">
    <citation type="submission" date="2020-01" db="EMBL/GenBank/DDBJ databases">
        <title>Paenibacillus soybeanensis sp. nov. isolated from the nodules of soybean (Glycine max(L.) Merr).</title>
        <authorList>
            <person name="Wang H."/>
        </authorList>
    </citation>
    <scope>NUCLEOTIDE SEQUENCE [LARGE SCALE GENOMIC DNA]</scope>
    <source>
        <strain evidence="1 2">T1</strain>
    </source>
</reference>
<dbReference type="InterPro" id="IPR017989">
    <property type="entry name" value="Ribosome_inactivat_1/2"/>
</dbReference>
<proteinExistence type="predicted"/>
<dbReference type="EMBL" id="JAAAMV010000001">
    <property type="protein sequence ID" value="NBD22996.1"/>
    <property type="molecule type" value="Genomic_DNA"/>
</dbReference>
<dbReference type="InterPro" id="IPR016138">
    <property type="entry name" value="Ribosome_inactivat_prot_sub1"/>
</dbReference>
<organism evidence="1 2">
    <name type="scientific">Paenibacillus glycinis</name>
    <dbReference type="NCBI Taxonomy" id="2697035"/>
    <lineage>
        <taxon>Bacteria</taxon>
        <taxon>Bacillati</taxon>
        <taxon>Bacillota</taxon>
        <taxon>Bacilli</taxon>
        <taxon>Bacillales</taxon>
        <taxon>Paenibacillaceae</taxon>
        <taxon>Paenibacillus</taxon>
    </lineage>
</organism>
<protein>
    <submittedName>
        <fullName evidence="1">Uncharacterized protein</fullName>
    </submittedName>
</protein>
<comment type="caution">
    <text evidence="1">The sequence shown here is derived from an EMBL/GenBank/DDBJ whole genome shotgun (WGS) entry which is preliminary data.</text>
</comment>
<dbReference type="PRINTS" id="PR00396">
    <property type="entry name" value="SHIGARICIN"/>
</dbReference>
<accession>A0ABW9XK59</accession>
<gene>
    <name evidence="1" type="ORF">GT019_03820</name>
</gene>
<sequence length="309" mass="34554">MPTIYRKIGIWFSVALLLWPLLSVWKPSVANAQAGDKRIIKWDVSGLNGDSNWQRETNAARYASVIQQIRNAALGRTLQNGVQLTTTTHRIIEVQIYNGYNVAGFPNYLVTVYLWADTLYAFGYWTPQGDYYFYNDQTLAYHARNDLGLTANQVTYLPWNGNYATMPEGSPEARAANEYTNDQLWNTVWNLSDMHDYLNRNAQSRNTVGHNMVRIIGALAEAARFQVIRNVIYNNLLYGTNAPIGETPAAIENNWATITDWAIQQANGNYYGITINDHYYSTLAAFLAVAYYVLGRNPCGGGGGGGSCG</sequence>
<evidence type="ECO:0000313" key="2">
    <source>
        <dbReference type="Proteomes" id="UP000665561"/>
    </source>
</evidence>
<dbReference type="RefSeq" id="WP_161741335.1">
    <property type="nucleotide sequence ID" value="NZ_JAAAMV010000001.1"/>
</dbReference>
<keyword evidence="2" id="KW-1185">Reference proteome</keyword>